<name>A0ABN2XBE7_9ACTN</name>
<proteinExistence type="predicted"/>
<feature type="signal peptide" evidence="1">
    <location>
        <begin position="1"/>
        <end position="29"/>
    </location>
</feature>
<dbReference type="RefSeq" id="WP_344665226.1">
    <property type="nucleotide sequence ID" value="NZ_BAAAQN010000008.1"/>
</dbReference>
<feature type="chain" id="PRO_5047322822" evidence="1">
    <location>
        <begin position="30"/>
        <end position="93"/>
    </location>
</feature>
<evidence type="ECO:0000256" key="1">
    <source>
        <dbReference type="SAM" id="SignalP"/>
    </source>
</evidence>
<sequence>MIARRVFGLSTVTALAVSVIGLGVGTASAAAAVSSIPCSATGYGSTLAAAEHDAQLTLRGDYTILSGFTLVYDAQNPDGSWVAVESARCGIPR</sequence>
<dbReference type="Proteomes" id="UP001500751">
    <property type="component" value="Unassembled WGS sequence"/>
</dbReference>
<reference evidence="2 3" key="1">
    <citation type="journal article" date="2019" name="Int. J. Syst. Evol. Microbiol.">
        <title>The Global Catalogue of Microorganisms (GCM) 10K type strain sequencing project: providing services to taxonomists for standard genome sequencing and annotation.</title>
        <authorList>
            <consortium name="The Broad Institute Genomics Platform"/>
            <consortium name="The Broad Institute Genome Sequencing Center for Infectious Disease"/>
            <person name="Wu L."/>
            <person name="Ma J."/>
        </authorList>
    </citation>
    <scope>NUCLEOTIDE SEQUENCE [LARGE SCALE GENOMIC DNA]</scope>
    <source>
        <strain evidence="2 3">JCM 16014</strain>
    </source>
</reference>
<protein>
    <submittedName>
        <fullName evidence="2">Uncharacterized protein</fullName>
    </submittedName>
</protein>
<gene>
    <name evidence="2" type="ORF">GCM10009839_19860</name>
</gene>
<comment type="caution">
    <text evidence="2">The sequence shown here is derived from an EMBL/GenBank/DDBJ whole genome shotgun (WGS) entry which is preliminary data.</text>
</comment>
<organism evidence="2 3">
    <name type="scientific">Catenulispora yoronensis</name>
    <dbReference type="NCBI Taxonomy" id="450799"/>
    <lineage>
        <taxon>Bacteria</taxon>
        <taxon>Bacillati</taxon>
        <taxon>Actinomycetota</taxon>
        <taxon>Actinomycetes</taxon>
        <taxon>Catenulisporales</taxon>
        <taxon>Catenulisporaceae</taxon>
        <taxon>Catenulispora</taxon>
    </lineage>
</organism>
<evidence type="ECO:0000313" key="3">
    <source>
        <dbReference type="Proteomes" id="UP001500751"/>
    </source>
</evidence>
<keyword evidence="3" id="KW-1185">Reference proteome</keyword>
<accession>A0ABN2XBE7</accession>
<dbReference type="EMBL" id="BAAAQN010000008">
    <property type="protein sequence ID" value="GAA2022457.1"/>
    <property type="molecule type" value="Genomic_DNA"/>
</dbReference>
<keyword evidence="1" id="KW-0732">Signal</keyword>
<evidence type="ECO:0000313" key="2">
    <source>
        <dbReference type="EMBL" id="GAA2022457.1"/>
    </source>
</evidence>